<organism evidence="1 2">
    <name type="scientific">Leucogyrophana mollusca</name>
    <dbReference type="NCBI Taxonomy" id="85980"/>
    <lineage>
        <taxon>Eukaryota</taxon>
        <taxon>Fungi</taxon>
        <taxon>Dikarya</taxon>
        <taxon>Basidiomycota</taxon>
        <taxon>Agaricomycotina</taxon>
        <taxon>Agaricomycetes</taxon>
        <taxon>Agaricomycetidae</taxon>
        <taxon>Boletales</taxon>
        <taxon>Boletales incertae sedis</taxon>
        <taxon>Leucogyrophana</taxon>
    </lineage>
</organism>
<protein>
    <submittedName>
        <fullName evidence="1">Uncharacterized protein</fullName>
    </submittedName>
</protein>
<sequence>MNFNVNDSPVLVAPRPVRIASAYPHFTRSAQLKLVAPPVDQSERVKIHSRNENSDDYKPPALLDSSSDKDLSSPRASPRSSLPSEALEEFLSILRPAIFPPSSPVLRPRTNGTMSLPSFGLQYRPRNKMEAVHHRAVDHQGWGFGEDILRTKSPARSPEPIYEQDELSGDLENYDPDYTSRWLAAHTLTSPISRMHTRNPFQRHPSYDMAFAGFLSSSRSSPSVIASTPMSPASIPLPTPTPDEMIDVY</sequence>
<name>A0ACB8BVP1_9AGAM</name>
<reference evidence="1" key="1">
    <citation type="journal article" date="2021" name="New Phytol.">
        <title>Evolutionary innovations through gain and loss of genes in the ectomycorrhizal Boletales.</title>
        <authorList>
            <person name="Wu G."/>
            <person name="Miyauchi S."/>
            <person name="Morin E."/>
            <person name="Kuo A."/>
            <person name="Drula E."/>
            <person name="Varga T."/>
            <person name="Kohler A."/>
            <person name="Feng B."/>
            <person name="Cao Y."/>
            <person name="Lipzen A."/>
            <person name="Daum C."/>
            <person name="Hundley H."/>
            <person name="Pangilinan J."/>
            <person name="Johnson J."/>
            <person name="Barry K."/>
            <person name="LaButti K."/>
            <person name="Ng V."/>
            <person name="Ahrendt S."/>
            <person name="Min B."/>
            <person name="Choi I.G."/>
            <person name="Park H."/>
            <person name="Plett J.M."/>
            <person name="Magnuson J."/>
            <person name="Spatafora J.W."/>
            <person name="Nagy L.G."/>
            <person name="Henrissat B."/>
            <person name="Grigoriev I.V."/>
            <person name="Yang Z.L."/>
            <person name="Xu J."/>
            <person name="Martin F.M."/>
        </authorList>
    </citation>
    <scope>NUCLEOTIDE SEQUENCE</scope>
    <source>
        <strain evidence="1">KUC20120723A-06</strain>
    </source>
</reference>
<dbReference type="Proteomes" id="UP000790709">
    <property type="component" value="Unassembled WGS sequence"/>
</dbReference>
<dbReference type="EMBL" id="MU266338">
    <property type="protein sequence ID" value="KAH7929784.1"/>
    <property type="molecule type" value="Genomic_DNA"/>
</dbReference>
<accession>A0ACB8BVP1</accession>
<evidence type="ECO:0000313" key="2">
    <source>
        <dbReference type="Proteomes" id="UP000790709"/>
    </source>
</evidence>
<proteinExistence type="predicted"/>
<keyword evidence="2" id="KW-1185">Reference proteome</keyword>
<gene>
    <name evidence="1" type="ORF">BV22DRAFT_1029180</name>
</gene>
<evidence type="ECO:0000313" key="1">
    <source>
        <dbReference type="EMBL" id="KAH7929784.1"/>
    </source>
</evidence>
<comment type="caution">
    <text evidence="1">The sequence shown here is derived from an EMBL/GenBank/DDBJ whole genome shotgun (WGS) entry which is preliminary data.</text>
</comment>